<proteinExistence type="predicted"/>
<gene>
    <name evidence="2" type="ORF">LQ384_24995</name>
</gene>
<feature type="compositionally biased region" description="Low complexity" evidence="1">
    <location>
        <begin position="236"/>
        <end position="262"/>
    </location>
</feature>
<accession>A0AAW4XP08</accession>
<dbReference type="RefSeq" id="WP_230792428.1">
    <property type="nucleotide sequence ID" value="NZ_JAJNCO010000020.1"/>
</dbReference>
<reference evidence="2" key="1">
    <citation type="submission" date="2021-11" db="EMBL/GenBank/DDBJ databases">
        <title>Development of a sustainable strategy for remediation of hydrocarbon-contaminated territories based on the waste exchange concept.</title>
        <authorList>
            <person name="Elkin A."/>
        </authorList>
    </citation>
    <scope>NUCLEOTIDE SEQUENCE</scope>
    <source>
        <strain evidence="2">IEGM 757</strain>
    </source>
</reference>
<name>A0AAW4XP08_RHORH</name>
<dbReference type="Proteomes" id="UP001198630">
    <property type="component" value="Unassembled WGS sequence"/>
</dbReference>
<dbReference type="EMBL" id="JAJNCO010000020">
    <property type="protein sequence ID" value="MCD2114370.1"/>
    <property type="molecule type" value="Genomic_DNA"/>
</dbReference>
<comment type="caution">
    <text evidence="2">The sequence shown here is derived from an EMBL/GenBank/DDBJ whole genome shotgun (WGS) entry which is preliminary data.</text>
</comment>
<dbReference type="AlphaFoldDB" id="A0AAW4XP08"/>
<evidence type="ECO:0000313" key="2">
    <source>
        <dbReference type="EMBL" id="MCD2114370.1"/>
    </source>
</evidence>
<evidence type="ECO:0000256" key="1">
    <source>
        <dbReference type="SAM" id="MobiDB-lite"/>
    </source>
</evidence>
<feature type="region of interest" description="Disordered" evidence="1">
    <location>
        <begin position="216"/>
        <end position="262"/>
    </location>
</feature>
<organism evidence="2 3">
    <name type="scientific">Rhodococcus rhodochrous</name>
    <dbReference type="NCBI Taxonomy" id="1829"/>
    <lineage>
        <taxon>Bacteria</taxon>
        <taxon>Bacillati</taxon>
        <taxon>Actinomycetota</taxon>
        <taxon>Actinomycetes</taxon>
        <taxon>Mycobacteriales</taxon>
        <taxon>Nocardiaceae</taxon>
        <taxon>Rhodococcus</taxon>
    </lineage>
</organism>
<protein>
    <submittedName>
        <fullName evidence="2">Replication protein</fullName>
    </submittedName>
</protein>
<evidence type="ECO:0000313" key="3">
    <source>
        <dbReference type="Proteomes" id="UP001198630"/>
    </source>
</evidence>
<sequence>MSPEVSDVDFPLPQPFADEEWEAIVAAAVANVAAIEAAQDQDDPAEAAVQDLLEAQPAGARAALTLPVPAGACARTPTWHSRRYWLTLCEWIAANTDRGKTALKRHGIAAETFLKVCAAHAEYADSPTGRDVAATLATLASRSKLSTDQLKRGRRVLKTLELGVELARGKKLNGHEREAAARLYAQAHGQAPTRLQSGAASVWALSAPLWAVEAMPAPEKPKRRSQRRSARRARKTGASTSRPVSAVPRRSPRSAPQSSRGSFLVCLSVRKDHQARERAGEEHSTPTRIRPLTLQRAAAELVERVPALRAVVGLDEATGKRRGHIGSVCDLLVEAGIDTTRWTGADIAQALNHDGAARGWMWPAAETMTSPLRLLAFRLSQLDWSSPSLTERKIHGRELAGECPAEAAYRLIKAHRRTRAAVSAKLAPPASDEHRRAIREQLTADLAAKKAARAMASVRVG</sequence>
<feature type="compositionally biased region" description="Basic residues" evidence="1">
    <location>
        <begin position="221"/>
        <end position="235"/>
    </location>
</feature>